<dbReference type="Gene3D" id="3.50.50.60">
    <property type="entry name" value="FAD/NAD(P)-binding domain"/>
    <property type="match status" value="1"/>
</dbReference>
<sequence length="418" mass="45460">MSSSEATLFQAIIVGAGPAGIAAVGNLIDNGIGPICWVDEHFEGGRIHKHYREVPANLKVQGFVDFAASLESFVAALSRAEPNVRRRGKDESNLPSSGKFDAPCSITQDEDCALSYGADLCLALTQGLSGLSSVFTYKGRVDVAGINQPEGFWRIHLQDVGSASLDARSFIGRRLVLCTGSSPFSLPPPLDKAGPESLPLDTALSPSRLRTVLHGQSPLSILVVGSSHSAVLVLKNLTELALSEGRQVRIRWVYCQDLRYAEWANGKYIARDNSGLKGATATWAREHLGTGEPGCVTTERVIERVRIARRLDERELYHHCVGMDLIVQALGFKADPLPVLRNEASGAVIRPQFIHDTGGFANVADEPPTTIHGLYAAGIAFPALHWDEKYGEWEQAIGFPAFMRALKRWVPTWRPCPT</sequence>
<dbReference type="InterPro" id="IPR053275">
    <property type="entry name" value="Agnestin_monoxygenase"/>
</dbReference>
<organism evidence="1 2">
    <name type="scientific">Polychaeton citri CBS 116435</name>
    <dbReference type="NCBI Taxonomy" id="1314669"/>
    <lineage>
        <taxon>Eukaryota</taxon>
        <taxon>Fungi</taxon>
        <taxon>Dikarya</taxon>
        <taxon>Ascomycota</taxon>
        <taxon>Pezizomycotina</taxon>
        <taxon>Dothideomycetes</taxon>
        <taxon>Dothideomycetidae</taxon>
        <taxon>Capnodiales</taxon>
        <taxon>Capnodiaceae</taxon>
        <taxon>Polychaeton</taxon>
    </lineage>
</organism>
<dbReference type="OrthoDB" id="432536at2759"/>
<reference evidence="1" key="1">
    <citation type="journal article" date="2020" name="Stud. Mycol.">
        <title>101 Dothideomycetes genomes: a test case for predicting lifestyles and emergence of pathogens.</title>
        <authorList>
            <person name="Haridas S."/>
            <person name="Albert R."/>
            <person name="Binder M."/>
            <person name="Bloem J."/>
            <person name="Labutti K."/>
            <person name="Salamov A."/>
            <person name="Andreopoulos B."/>
            <person name="Baker S."/>
            <person name="Barry K."/>
            <person name="Bills G."/>
            <person name="Bluhm B."/>
            <person name="Cannon C."/>
            <person name="Castanera R."/>
            <person name="Culley D."/>
            <person name="Daum C."/>
            <person name="Ezra D."/>
            <person name="Gonzalez J."/>
            <person name="Henrissat B."/>
            <person name="Kuo A."/>
            <person name="Liang C."/>
            <person name="Lipzen A."/>
            <person name="Lutzoni F."/>
            <person name="Magnuson J."/>
            <person name="Mondo S."/>
            <person name="Nolan M."/>
            <person name="Ohm R."/>
            <person name="Pangilinan J."/>
            <person name="Park H.-J."/>
            <person name="Ramirez L."/>
            <person name="Alfaro M."/>
            <person name="Sun H."/>
            <person name="Tritt A."/>
            <person name="Yoshinaga Y."/>
            <person name="Zwiers L.-H."/>
            <person name="Turgeon B."/>
            <person name="Goodwin S."/>
            <person name="Spatafora J."/>
            <person name="Crous P."/>
            <person name="Grigoriev I."/>
        </authorList>
    </citation>
    <scope>NUCLEOTIDE SEQUENCE</scope>
    <source>
        <strain evidence="1">CBS 116435</strain>
    </source>
</reference>
<dbReference type="PANTHER" id="PTHR38688:SF1">
    <property type="entry name" value="FAD_NAD(P)-BINDING DOMAIN-CONTAINING PROTEIN"/>
    <property type="match status" value="1"/>
</dbReference>
<dbReference type="PRINTS" id="PR00368">
    <property type="entry name" value="FADPNR"/>
</dbReference>
<dbReference type="Proteomes" id="UP000799441">
    <property type="component" value="Unassembled WGS sequence"/>
</dbReference>
<name>A0A9P4PVW6_9PEZI</name>
<dbReference type="InterPro" id="IPR036188">
    <property type="entry name" value="FAD/NAD-bd_sf"/>
</dbReference>
<evidence type="ECO:0000313" key="1">
    <source>
        <dbReference type="EMBL" id="KAF2715923.1"/>
    </source>
</evidence>
<proteinExistence type="predicted"/>
<evidence type="ECO:0000313" key="2">
    <source>
        <dbReference type="Proteomes" id="UP000799441"/>
    </source>
</evidence>
<dbReference type="AlphaFoldDB" id="A0A9P4PVW6"/>
<evidence type="ECO:0008006" key="3">
    <source>
        <dbReference type="Google" id="ProtNLM"/>
    </source>
</evidence>
<accession>A0A9P4PVW6</accession>
<gene>
    <name evidence="1" type="ORF">K431DRAFT_289846</name>
</gene>
<protein>
    <recommendedName>
        <fullName evidence="3">FAD/NAD(P)-binding domain-containing protein</fullName>
    </recommendedName>
</protein>
<keyword evidence="2" id="KW-1185">Reference proteome</keyword>
<comment type="caution">
    <text evidence="1">The sequence shown here is derived from an EMBL/GenBank/DDBJ whole genome shotgun (WGS) entry which is preliminary data.</text>
</comment>
<dbReference type="SUPFAM" id="SSF51905">
    <property type="entry name" value="FAD/NAD(P)-binding domain"/>
    <property type="match status" value="1"/>
</dbReference>
<dbReference type="PANTHER" id="PTHR38688">
    <property type="entry name" value="PYR_REDOX_2 DOMAIN-CONTAINING PROTEIN"/>
    <property type="match status" value="1"/>
</dbReference>
<dbReference type="EMBL" id="MU003922">
    <property type="protein sequence ID" value="KAF2715923.1"/>
    <property type="molecule type" value="Genomic_DNA"/>
</dbReference>